<organism evidence="1 2">
    <name type="scientific">Coccomyxa subellipsoidea (strain C-169)</name>
    <name type="common">Green microalga</name>
    <dbReference type="NCBI Taxonomy" id="574566"/>
    <lineage>
        <taxon>Eukaryota</taxon>
        <taxon>Viridiplantae</taxon>
        <taxon>Chlorophyta</taxon>
        <taxon>core chlorophytes</taxon>
        <taxon>Trebouxiophyceae</taxon>
        <taxon>Trebouxiophyceae incertae sedis</taxon>
        <taxon>Coccomyxaceae</taxon>
        <taxon>Coccomyxa</taxon>
        <taxon>Coccomyxa subellipsoidea</taxon>
    </lineage>
</organism>
<dbReference type="Proteomes" id="UP000007264">
    <property type="component" value="Unassembled WGS sequence"/>
</dbReference>
<proteinExistence type="predicted"/>
<accession>I0YK38</accession>
<comment type="caution">
    <text evidence="1">The sequence shown here is derived from an EMBL/GenBank/DDBJ whole genome shotgun (WGS) entry which is preliminary data.</text>
</comment>
<dbReference type="AlphaFoldDB" id="I0YK38"/>
<dbReference type="OrthoDB" id="1913277at2759"/>
<reference evidence="1 2" key="1">
    <citation type="journal article" date="2012" name="Genome Biol.">
        <title>The genome of the polar eukaryotic microalga coccomyxa subellipsoidea reveals traits of cold adaptation.</title>
        <authorList>
            <person name="Blanc G."/>
            <person name="Agarkova I."/>
            <person name="Grimwood J."/>
            <person name="Kuo A."/>
            <person name="Brueggeman A."/>
            <person name="Dunigan D."/>
            <person name="Gurnon J."/>
            <person name="Ladunga I."/>
            <person name="Lindquist E."/>
            <person name="Lucas S."/>
            <person name="Pangilinan J."/>
            <person name="Proschold T."/>
            <person name="Salamov A."/>
            <person name="Schmutz J."/>
            <person name="Weeks D."/>
            <person name="Yamada T."/>
            <person name="Claverie J.M."/>
            <person name="Grigoriev I."/>
            <person name="Van Etten J."/>
            <person name="Lomsadze A."/>
            <person name="Borodovsky M."/>
        </authorList>
    </citation>
    <scope>NUCLEOTIDE SEQUENCE [LARGE SCALE GENOMIC DNA]</scope>
    <source>
        <strain evidence="1 2">C-169</strain>
    </source>
</reference>
<keyword evidence="2" id="KW-1185">Reference proteome</keyword>
<dbReference type="KEGG" id="csl:COCSUDRAFT_60062"/>
<dbReference type="RefSeq" id="XP_005643301.1">
    <property type="nucleotide sequence ID" value="XM_005643244.1"/>
</dbReference>
<protein>
    <submittedName>
        <fullName evidence="1">Uncharacterized protein</fullName>
    </submittedName>
</protein>
<dbReference type="GeneID" id="17036686"/>
<sequence length="161" mass="17093">MSGKDGKVQELVVTGRQAAQEIADEEASISGLYEQENASQLPCILNGAMAGLSGGALGYVFGFGGPAAALQNAVMLGLFSYVVDYLQMQSAEAASRTKPSTLIARKAVRRSQPKQMDAVSMLLSPSLPWLRPPCDACMACPLILPSALQQALPALRRRLQQ</sequence>
<gene>
    <name evidence="1" type="ORF">COCSUDRAFT_60062</name>
</gene>
<name>I0YK38_COCSC</name>
<evidence type="ECO:0000313" key="2">
    <source>
        <dbReference type="Proteomes" id="UP000007264"/>
    </source>
</evidence>
<evidence type="ECO:0000313" key="1">
    <source>
        <dbReference type="EMBL" id="EIE18757.1"/>
    </source>
</evidence>
<dbReference type="EMBL" id="AGSI01000022">
    <property type="protein sequence ID" value="EIE18757.1"/>
    <property type="molecule type" value="Genomic_DNA"/>
</dbReference>